<protein>
    <submittedName>
        <fullName evidence="1">Uncharacterized protein</fullName>
    </submittedName>
</protein>
<evidence type="ECO:0000313" key="1">
    <source>
        <dbReference type="EMBL" id="KAJ7520699.1"/>
    </source>
</evidence>
<name>A0ACC2AT76_DIPCM</name>
<evidence type="ECO:0000313" key="2">
    <source>
        <dbReference type="Proteomes" id="UP001162992"/>
    </source>
</evidence>
<gene>
    <name evidence="1" type="ORF">O6H91_19G018100</name>
</gene>
<proteinExistence type="predicted"/>
<organism evidence="1 2">
    <name type="scientific">Diphasiastrum complanatum</name>
    <name type="common">Issler's clubmoss</name>
    <name type="synonym">Lycopodium complanatum</name>
    <dbReference type="NCBI Taxonomy" id="34168"/>
    <lineage>
        <taxon>Eukaryota</taxon>
        <taxon>Viridiplantae</taxon>
        <taxon>Streptophyta</taxon>
        <taxon>Embryophyta</taxon>
        <taxon>Tracheophyta</taxon>
        <taxon>Lycopodiopsida</taxon>
        <taxon>Lycopodiales</taxon>
        <taxon>Lycopodiaceae</taxon>
        <taxon>Lycopodioideae</taxon>
        <taxon>Diphasiastrum</taxon>
    </lineage>
</organism>
<keyword evidence="2" id="KW-1185">Reference proteome</keyword>
<sequence>MKGGRKNLKKAALEGCWQLEEGQLVMKVVDLRGSNLIEVEDSTGQTTLCLLPAKFHKSLWIKKGNYVLVDEGDRQKAVESKSKVTGTISQVLFEDHVRILKKSPLWPSRFGEEITLALPAATSCTDTLATATGADSQILEFSAGGKFESEKSDSDDEYGLPPLHVNSNRTMGMSLCEPSSGSDDESSDSDGRQEPV</sequence>
<accession>A0ACC2AT76</accession>
<dbReference type="EMBL" id="CM055110">
    <property type="protein sequence ID" value="KAJ7520699.1"/>
    <property type="molecule type" value="Genomic_DNA"/>
</dbReference>
<reference evidence="2" key="1">
    <citation type="journal article" date="2024" name="Proc. Natl. Acad. Sci. U.S.A.">
        <title>Extraordinary preservation of gene collinearity over three hundred million years revealed in homosporous lycophytes.</title>
        <authorList>
            <person name="Li C."/>
            <person name="Wickell D."/>
            <person name="Kuo L.Y."/>
            <person name="Chen X."/>
            <person name="Nie B."/>
            <person name="Liao X."/>
            <person name="Peng D."/>
            <person name="Ji J."/>
            <person name="Jenkins J."/>
            <person name="Williams M."/>
            <person name="Shu S."/>
            <person name="Plott C."/>
            <person name="Barry K."/>
            <person name="Rajasekar S."/>
            <person name="Grimwood J."/>
            <person name="Han X."/>
            <person name="Sun S."/>
            <person name="Hou Z."/>
            <person name="He W."/>
            <person name="Dai G."/>
            <person name="Sun C."/>
            <person name="Schmutz J."/>
            <person name="Leebens-Mack J.H."/>
            <person name="Li F.W."/>
            <person name="Wang L."/>
        </authorList>
    </citation>
    <scope>NUCLEOTIDE SEQUENCE [LARGE SCALE GENOMIC DNA]</scope>
    <source>
        <strain evidence="2">cv. PW_Plant_1</strain>
    </source>
</reference>
<comment type="caution">
    <text evidence="1">The sequence shown here is derived from an EMBL/GenBank/DDBJ whole genome shotgun (WGS) entry which is preliminary data.</text>
</comment>
<dbReference type="Proteomes" id="UP001162992">
    <property type="component" value="Chromosome 19"/>
</dbReference>